<dbReference type="STRING" id="208439.AJAP_36085"/>
<name>A0A075V6D8_9PSEU</name>
<feature type="region of interest" description="Disordered" evidence="1">
    <location>
        <begin position="83"/>
        <end position="106"/>
    </location>
</feature>
<dbReference type="eggNOG" id="ENOG5033Q6C">
    <property type="taxonomic scope" value="Bacteria"/>
</dbReference>
<organism evidence="3 4">
    <name type="scientific">Amycolatopsis japonica</name>
    <dbReference type="NCBI Taxonomy" id="208439"/>
    <lineage>
        <taxon>Bacteria</taxon>
        <taxon>Bacillati</taxon>
        <taxon>Actinomycetota</taxon>
        <taxon>Actinomycetes</taxon>
        <taxon>Pseudonocardiales</taxon>
        <taxon>Pseudonocardiaceae</taxon>
        <taxon>Amycolatopsis</taxon>
        <taxon>Amycolatopsis japonica group</taxon>
    </lineage>
</organism>
<dbReference type="RefSeq" id="WP_038519780.1">
    <property type="nucleotide sequence ID" value="NZ_CP008953.1"/>
</dbReference>
<dbReference type="PROSITE" id="PS51257">
    <property type="entry name" value="PROKAR_LIPOPROTEIN"/>
    <property type="match status" value="1"/>
</dbReference>
<evidence type="ECO:0000313" key="4">
    <source>
        <dbReference type="Proteomes" id="UP000028492"/>
    </source>
</evidence>
<dbReference type="AlphaFoldDB" id="A0A075V6D8"/>
<keyword evidence="2" id="KW-0732">Signal</keyword>
<evidence type="ECO:0000256" key="2">
    <source>
        <dbReference type="SAM" id="SignalP"/>
    </source>
</evidence>
<feature type="signal peptide" evidence="2">
    <location>
        <begin position="1"/>
        <end position="27"/>
    </location>
</feature>
<keyword evidence="4" id="KW-1185">Reference proteome</keyword>
<gene>
    <name evidence="3" type="ORF">AJAP_36085</name>
</gene>
<evidence type="ECO:0000313" key="3">
    <source>
        <dbReference type="EMBL" id="AIG80024.1"/>
    </source>
</evidence>
<reference evidence="3 4" key="1">
    <citation type="journal article" date="2014" name="J. Biotechnol.">
        <title>Complete genome sequence of the actinobacterium Amycolatopsis japonica MG417-CF17(T) (=DSM 44213T) producing (S,S)-N,N'-ethylenediaminedisuccinic acid.</title>
        <authorList>
            <person name="Stegmann E."/>
            <person name="Albersmeier A."/>
            <person name="Spohn M."/>
            <person name="Gert H."/>
            <person name="Weber T."/>
            <person name="Wohlleben W."/>
            <person name="Kalinowski J."/>
            <person name="Ruckert C."/>
        </authorList>
    </citation>
    <scope>NUCLEOTIDE SEQUENCE [LARGE SCALE GENOMIC DNA]</scope>
    <source>
        <strain evidence="4">MG417-CF17 (DSM 44213)</strain>
    </source>
</reference>
<evidence type="ECO:0000256" key="1">
    <source>
        <dbReference type="SAM" id="MobiDB-lite"/>
    </source>
</evidence>
<dbReference type="Proteomes" id="UP000028492">
    <property type="component" value="Chromosome"/>
</dbReference>
<sequence length="296" mass="32208">MNKRPTTILCVLSAVLALTTACGQGRAGTAVPKGDDAATYVGTKFETAMNKLQDTIGQQRDVTSESGAYFRFDEKYIRSTISSARTGSPESRVSRQRSQKNPDDSIDWYTPGDGAVEYVYLGPVYKSLAPTPWVSMLKSEAGLTIPCAWVGIITACKMADAIAVSYNADKKIVKGAKSLPENRIELTADVPFGKFMERRVEILPTSISSAVTAEMKKAPVHTTVSLNPDGTLSQIVMEAKIEGGGHKIELRYDFRFTGKASTQDLPKLPDASQITVLPDKAAKDDFNRRFNELKGV</sequence>
<dbReference type="HOGENOM" id="CLU_942975_0_0_11"/>
<protein>
    <submittedName>
        <fullName evidence="3">Uncharacterized protein</fullName>
    </submittedName>
</protein>
<dbReference type="EMBL" id="CP008953">
    <property type="protein sequence ID" value="AIG80024.1"/>
    <property type="molecule type" value="Genomic_DNA"/>
</dbReference>
<accession>A0A075V6D8</accession>
<dbReference type="KEGG" id="aja:AJAP_36085"/>
<proteinExistence type="predicted"/>
<feature type="chain" id="PRO_5001710381" evidence="2">
    <location>
        <begin position="28"/>
        <end position="296"/>
    </location>
</feature>